<protein>
    <submittedName>
        <fullName evidence="1">Uncharacterized protein</fullName>
    </submittedName>
</protein>
<evidence type="ECO:0000313" key="1">
    <source>
        <dbReference type="EMBL" id="VUC20482.1"/>
    </source>
</evidence>
<name>A0ABY6TQ41_BIOOC</name>
<sequence length="122" mass="13544">MASGSEPFKAMQVYLEDECQGLFIMKDQGKISGDFFYIINVNGIDQLKIELDFRLKAEFPGMHQHQIGKVKQADVGAVIAKAESTPPTDHRTWCKAFIQGLTNEGLLERLTLGGVIQYPVGN</sequence>
<organism evidence="1 2">
    <name type="scientific">Bionectria ochroleuca</name>
    <name type="common">Gliocladium roseum</name>
    <dbReference type="NCBI Taxonomy" id="29856"/>
    <lineage>
        <taxon>Eukaryota</taxon>
        <taxon>Fungi</taxon>
        <taxon>Dikarya</taxon>
        <taxon>Ascomycota</taxon>
        <taxon>Pezizomycotina</taxon>
        <taxon>Sordariomycetes</taxon>
        <taxon>Hypocreomycetidae</taxon>
        <taxon>Hypocreales</taxon>
        <taxon>Bionectriaceae</taxon>
        <taxon>Clonostachys</taxon>
    </lineage>
</organism>
<keyword evidence="2" id="KW-1185">Reference proteome</keyword>
<dbReference type="Proteomes" id="UP000766486">
    <property type="component" value="Unassembled WGS sequence"/>
</dbReference>
<dbReference type="EMBL" id="CABFNS010000149">
    <property type="protein sequence ID" value="VUC20482.1"/>
    <property type="molecule type" value="Genomic_DNA"/>
</dbReference>
<gene>
    <name evidence="1" type="ORF">CLO192961_LOCUS22798</name>
</gene>
<accession>A0ABY6TQ41</accession>
<evidence type="ECO:0000313" key="2">
    <source>
        <dbReference type="Proteomes" id="UP000766486"/>
    </source>
</evidence>
<reference evidence="1 2" key="1">
    <citation type="submission" date="2019-06" db="EMBL/GenBank/DDBJ databases">
        <authorList>
            <person name="Broberg M."/>
        </authorList>
    </citation>
    <scope>NUCLEOTIDE SEQUENCE [LARGE SCALE GENOMIC DNA]</scope>
</reference>
<proteinExistence type="predicted"/>
<comment type="caution">
    <text evidence="1">The sequence shown here is derived from an EMBL/GenBank/DDBJ whole genome shotgun (WGS) entry which is preliminary data.</text>
</comment>